<feature type="domain" description="ABC transporter" evidence="12">
    <location>
        <begin position="344"/>
        <end position="578"/>
    </location>
</feature>
<keyword evidence="4 11" id="KW-0812">Transmembrane</keyword>
<feature type="transmembrane region" description="Helical" evidence="11">
    <location>
        <begin position="252"/>
        <end position="276"/>
    </location>
</feature>
<feature type="transmembrane region" description="Helical" evidence="11">
    <location>
        <begin position="282"/>
        <end position="304"/>
    </location>
</feature>
<feature type="transmembrane region" description="Helical" evidence="11">
    <location>
        <begin position="172"/>
        <end position="188"/>
    </location>
</feature>
<dbReference type="Gene3D" id="3.40.50.300">
    <property type="entry name" value="P-loop containing nucleotide triphosphate hydrolases"/>
    <property type="match status" value="1"/>
</dbReference>
<organism evidence="14 15">
    <name type="scientific">Rubneribacter badeniensis</name>
    <dbReference type="NCBI Taxonomy" id="2070688"/>
    <lineage>
        <taxon>Bacteria</taxon>
        <taxon>Bacillati</taxon>
        <taxon>Actinomycetota</taxon>
        <taxon>Coriobacteriia</taxon>
        <taxon>Eggerthellales</taxon>
        <taxon>Eggerthellaceae</taxon>
        <taxon>Rubneribacter</taxon>
    </lineage>
</organism>
<dbReference type="InterPro" id="IPR039421">
    <property type="entry name" value="Type_1_exporter"/>
</dbReference>
<feature type="domain" description="ABC transmembrane type-1" evidence="13">
    <location>
        <begin position="32"/>
        <end position="313"/>
    </location>
</feature>
<dbReference type="PANTHER" id="PTHR24221">
    <property type="entry name" value="ATP-BINDING CASSETTE SUB-FAMILY B"/>
    <property type="match status" value="1"/>
</dbReference>
<evidence type="ECO:0000256" key="11">
    <source>
        <dbReference type="SAM" id="Phobius"/>
    </source>
</evidence>
<feature type="region of interest" description="Disordered" evidence="10">
    <location>
        <begin position="589"/>
        <end position="638"/>
    </location>
</feature>
<dbReference type="PROSITE" id="PS00211">
    <property type="entry name" value="ABC_TRANSPORTER_1"/>
    <property type="match status" value="1"/>
</dbReference>
<dbReference type="Proteomes" id="UP000789325">
    <property type="component" value="Unassembled WGS sequence"/>
</dbReference>
<keyword evidence="7 11" id="KW-1133">Transmembrane helix</keyword>
<keyword evidence="8 11" id="KW-0472">Membrane</keyword>
<dbReference type="SMART" id="SM00382">
    <property type="entry name" value="AAA"/>
    <property type="match status" value="1"/>
</dbReference>
<evidence type="ECO:0000256" key="3">
    <source>
        <dbReference type="ARBA" id="ARBA00022475"/>
    </source>
</evidence>
<dbReference type="InterPro" id="IPR003439">
    <property type="entry name" value="ABC_transporter-like_ATP-bd"/>
</dbReference>
<comment type="similarity">
    <text evidence="9">Belongs to the ABC transporter superfamily. Siderophore-Fe(3+) uptake transporter (SIUT) (TC 3.A.1.21) family.</text>
</comment>
<keyword evidence="2" id="KW-0813">Transport</keyword>
<dbReference type="PANTHER" id="PTHR24221:SF654">
    <property type="entry name" value="ATP-BINDING CASSETTE SUB-FAMILY B MEMBER 6"/>
    <property type="match status" value="1"/>
</dbReference>
<name>A0A9D2VJL0_9ACTN</name>
<evidence type="ECO:0000256" key="7">
    <source>
        <dbReference type="ARBA" id="ARBA00022989"/>
    </source>
</evidence>
<reference evidence="14" key="1">
    <citation type="journal article" date="2021" name="PeerJ">
        <title>Extensive microbial diversity within the chicken gut microbiome revealed by metagenomics and culture.</title>
        <authorList>
            <person name="Gilroy R."/>
            <person name="Ravi A."/>
            <person name="Getino M."/>
            <person name="Pursley I."/>
            <person name="Horton D.L."/>
            <person name="Alikhan N.F."/>
            <person name="Baker D."/>
            <person name="Gharbi K."/>
            <person name="Hall N."/>
            <person name="Watson M."/>
            <person name="Adriaenssens E.M."/>
            <person name="Foster-Nyarko E."/>
            <person name="Jarju S."/>
            <person name="Secka A."/>
            <person name="Antonio M."/>
            <person name="Oren A."/>
            <person name="Chaudhuri R.R."/>
            <person name="La Ragione R."/>
            <person name="Hildebrand F."/>
            <person name="Pallen M.J."/>
        </authorList>
    </citation>
    <scope>NUCLEOTIDE SEQUENCE</scope>
    <source>
        <strain evidence="14">USAMLcec12-2067</strain>
    </source>
</reference>
<accession>A0A9D2VJL0</accession>
<keyword evidence="5" id="KW-0547">Nucleotide-binding</keyword>
<evidence type="ECO:0000313" key="15">
    <source>
        <dbReference type="Proteomes" id="UP000789325"/>
    </source>
</evidence>
<dbReference type="GO" id="GO:0005524">
    <property type="term" value="F:ATP binding"/>
    <property type="evidence" value="ECO:0007669"/>
    <property type="project" value="UniProtKB-KW"/>
</dbReference>
<dbReference type="InterPro" id="IPR027417">
    <property type="entry name" value="P-loop_NTPase"/>
</dbReference>
<dbReference type="InterPro" id="IPR003593">
    <property type="entry name" value="AAA+_ATPase"/>
</dbReference>
<evidence type="ECO:0000256" key="4">
    <source>
        <dbReference type="ARBA" id="ARBA00022692"/>
    </source>
</evidence>
<keyword evidence="3" id="KW-1003">Cell membrane</keyword>
<evidence type="ECO:0000256" key="9">
    <source>
        <dbReference type="ARBA" id="ARBA00023455"/>
    </source>
</evidence>
<dbReference type="Pfam" id="PF00005">
    <property type="entry name" value="ABC_tran"/>
    <property type="match status" value="1"/>
</dbReference>
<feature type="compositionally biased region" description="Low complexity" evidence="10">
    <location>
        <begin position="604"/>
        <end position="621"/>
    </location>
</feature>
<dbReference type="GO" id="GO:0140359">
    <property type="term" value="F:ABC-type transporter activity"/>
    <property type="evidence" value="ECO:0007669"/>
    <property type="project" value="InterPro"/>
</dbReference>
<dbReference type="InterPro" id="IPR036640">
    <property type="entry name" value="ABC1_TM_sf"/>
</dbReference>
<dbReference type="EMBL" id="DYZL01000070">
    <property type="protein sequence ID" value="HJH42893.1"/>
    <property type="molecule type" value="Genomic_DNA"/>
</dbReference>
<evidence type="ECO:0000259" key="13">
    <source>
        <dbReference type="PROSITE" id="PS50929"/>
    </source>
</evidence>
<comment type="subcellular location">
    <subcellularLocation>
        <location evidence="1">Cell inner membrane</location>
        <topology evidence="1">Multi-pass membrane protein</topology>
    </subcellularLocation>
</comment>
<evidence type="ECO:0000313" key="14">
    <source>
        <dbReference type="EMBL" id="HJH42893.1"/>
    </source>
</evidence>
<dbReference type="CDD" id="cd07346">
    <property type="entry name" value="ABC_6TM_exporters"/>
    <property type="match status" value="1"/>
</dbReference>
<evidence type="ECO:0000256" key="8">
    <source>
        <dbReference type="ARBA" id="ARBA00023136"/>
    </source>
</evidence>
<evidence type="ECO:0000256" key="6">
    <source>
        <dbReference type="ARBA" id="ARBA00022840"/>
    </source>
</evidence>
<comment type="caution">
    <text evidence="14">The sequence shown here is derived from an EMBL/GenBank/DDBJ whole genome shotgun (WGS) entry which is preliminary data.</text>
</comment>
<feature type="transmembrane region" description="Helical" evidence="11">
    <location>
        <begin position="30"/>
        <end position="55"/>
    </location>
</feature>
<dbReference type="FunFam" id="3.40.50.300:FF:000221">
    <property type="entry name" value="Multidrug ABC transporter ATP-binding protein"/>
    <property type="match status" value="1"/>
</dbReference>
<dbReference type="GO" id="GO:0016887">
    <property type="term" value="F:ATP hydrolysis activity"/>
    <property type="evidence" value="ECO:0007669"/>
    <property type="project" value="InterPro"/>
</dbReference>
<proteinExistence type="inferred from homology"/>
<dbReference type="Pfam" id="PF00664">
    <property type="entry name" value="ABC_membrane"/>
    <property type="match status" value="1"/>
</dbReference>
<evidence type="ECO:0000256" key="5">
    <source>
        <dbReference type="ARBA" id="ARBA00022741"/>
    </source>
</evidence>
<dbReference type="PROSITE" id="PS50893">
    <property type="entry name" value="ABC_TRANSPORTER_2"/>
    <property type="match status" value="1"/>
</dbReference>
<dbReference type="InterPro" id="IPR017871">
    <property type="entry name" value="ABC_transporter-like_CS"/>
</dbReference>
<evidence type="ECO:0000256" key="10">
    <source>
        <dbReference type="SAM" id="MobiDB-lite"/>
    </source>
</evidence>
<dbReference type="AlphaFoldDB" id="A0A9D2VJL0"/>
<protein>
    <submittedName>
        <fullName evidence="14">ABC transporter ATP-binding protein/permease</fullName>
    </submittedName>
</protein>
<gene>
    <name evidence="14" type="ORF">K8V16_03770</name>
</gene>
<dbReference type="SUPFAM" id="SSF90123">
    <property type="entry name" value="ABC transporter transmembrane region"/>
    <property type="match status" value="1"/>
</dbReference>
<dbReference type="InterPro" id="IPR011527">
    <property type="entry name" value="ABC1_TM_dom"/>
</dbReference>
<dbReference type="PROSITE" id="PS50929">
    <property type="entry name" value="ABC_TM1F"/>
    <property type="match status" value="1"/>
</dbReference>
<dbReference type="Gene3D" id="1.20.1560.10">
    <property type="entry name" value="ABC transporter type 1, transmembrane domain"/>
    <property type="match status" value="1"/>
</dbReference>
<keyword evidence="6 14" id="KW-0067">ATP-binding</keyword>
<sequence>MEVSPANRDARPSAFAKLYYFMRPDRGRMVCSLALACVGEVAGMVPYVVIALLAAGLVEGTLTLERAALLAGVAALAHTARFFFTWRSSMMSHRIAFKALRTMREQMAEKMERVPMGTIIDTPTGTFKNRFVDNVNQLEDAIAHFMPELPSNVFGPLLAMTIVFLIDWRMGLAGLATIPLGVLFYAAMMRDYKPKMARYISSEQRMNSSLVEYVNGIQVIKAFGRTASSYGGFSEAVAEYHDSTLAWFRQSWVWMAAVKAVVPCTLLVSLPLGVWLMAQGQLALPALLTCIVIPLGFVGPLLKFAQAGGMISRMDVCLNVIWDFLGEPELSRPCDRVRLAGESFSFENVSFSYHEGAEVLHDVSFKTRPAQVTAIVGPSGSGKSTVAKLMAGFWDATSGRVAFGGVDVRDIPFEQLMEHVSYVAQDTFLFDRTIADNIRMGRPSASDAEVEAAARAAGCHEFVSRLPQGYATRAGEAGERLSGGEKQRIAIARAILKGAPIVILDEATAYADPENEALVERAISKLVAGKTLVTIAHRLSTVRGADQILVMDAGRIVGRGTHEELLEGCEVYARMWSRYADALSSEAPASSAAREAGGAHDALAAQGGRAAQEGRAAQAQEGETRADSGSSAGERKVR</sequence>
<dbReference type="GO" id="GO:0005886">
    <property type="term" value="C:plasma membrane"/>
    <property type="evidence" value="ECO:0007669"/>
    <property type="project" value="UniProtKB-SubCell"/>
</dbReference>
<evidence type="ECO:0000256" key="2">
    <source>
        <dbReference type="ARBA" id="ARBA00022448"/>
    </source>
</evidence>
<feature type="transmembrane region" description="Helical" evidence="11">
    <location>
        <begin position="67"/>
        <end position="84"/>
    </location>
</feature>
<evidence type="ECO:0000259" key="12">
    <source>
        <dbReference type="PROSITE" id="PS50893"/>
    </source>
</evidence>
<dbReference type="SUPFAM" id="SSF52540">
    <property type="entry name" value="P-loop containing nucleoside triphosphate hydrolases"/>
    <property type="match status" value="1"/>
</dbReference>
<reference evidence="14" key="2">
    <citation type="submission" date="2021-09" db="EMBL/GenBank/DDBJ databases">
        <authorList>
            <person name="Gilroy R."/>
        </authorList>
    </citation>
    <scope>NUCLEOTIDE SEQUENCE</scope>
    <source>
        <strain evidence="14">USAMLcec12-2067</strain>
    </source>
</reference>
<evidence type="ECO:0000256" key="1">
    <source>
        <dbReference type="ARBA" id="ARBA00004429"/>
    </source>
</evidence>